<dbReference type="SUPFAM" id="SSF53756">
    <property type="entry name" value="UDP-Glycosyltransferase/glycogen phosphorylase"/>
    <property type="match status" value="1"/>
</dbReference>
<evidence type="ECO:0000259" key="1">
    <source>
        <dbReference type="Pfam" id="PF00534"/>
    </source>
</evidence>
<dbReference type="PANTHER" id="PTHR45947">
    <property type="entry name" value="SULFOQUINOVOSYL TRANSFERASE SQD2"/>
    <property type="match status" value="1"/>
</dbReference>
<dbReference type="Proteomes" id="UP000058636">
    <property type="component" value="Unassembled WGS sequence"/>
</dbReference>
<dbReference type="Pfam" id="PF00534">
    <property type="entry name" value="Glycos_transf_1"/>
    <property type="match status" value="1"/>
</dbReference>
<dbReference type="InterPro" id="IPR050194">
    <property type="entry name" value="Glycosyltransferase_grp1"/>
</dbReference>
<keyword evidence="3" id="KW-0808">Transferase</keyword>
<reference evidence="3 4" key="1">
    <citation type="journal article" date="2015" name="MBio">
        <title>Genome-Resolved Metagenomic Analysis Reveals Roles for Candidate Phyla and Other Microbial Community Members in Biogeochemical Transformations in Oil Reservoirs.</title>
        <authorList>
            <person name="Hu P."/>
            <person name="Tom L."/>
            <person name="Singh A."/>
            <person name="Thomas B.C."/>
            <person name="Baker B.J."/>
            <person name="Piceno Y.M."/>
            <person name="Andersen G.L."/>
            <person name="Banfield J.F."/>
        </authorList>
    </citation>
    <scope>NUCLEOTIDE SEQUENCE [LARGE SCALE GENOMIC DNA]</scope>
    <source>
        <strain evidence="3">46_26</strain>
    </source>
</reference>
<organism evidence="3 4">
    <name type="scientific">Thermotoga petrophila</name>
    <dbReference type="NCBI Taxonomy" id="93929"/>
    <lineage>
        <taxon>Bacteria</taxon>
        <taxon>Thermotogati</taxon>
        <taxon>Thermotogota</taxon>
        <taxon>Thermotogae</taxon>
        <taxon>Thermotogales</taxon>
        <taxon>Thermotogaceae</taxon>
        <taxon>Thermotoga</taxon>
    </lineage>
</organism>
<name>A0A101ERJ7_9THEM</name>
<feature type="domain" description="Glycosyl transferase family 1" evidence="1">
    <location>
        <begin position="187"/>
        <end position="348"/>
    </location>
</feature>
<sequence>MNIAMFSDTYAPQINGVATSIRVYKKKLTERGHKVVVVAPSAPEEEKDVFVVRSIPFPFEPQHRISIASTKNILEFMRENNVQIIHSHSPFFIGFKALRVQEEMGLPHVHTYHTLLPEYRHYIPKPFTPPKRLVEHFSAWFCNMTNVVIAPTEDIKRELESYGVKRPIEVLPTGIEVEKFEVEAPEELKRKWNPEGKKVVLYAGRIAKEKNLDFLLRVFESLNAPGIAFIMVGDGPEREKVEEFAKEKRLDLKITGFVPHDEIPLYYKLGDVFVFASKTETQGLVLLEALASGLPVVALKWKGVKDVLKNCEAAVLIEEENERLFAEEIKHILENDRLREELSTKGREFVRKEWSVDRFVQRLEEIYTRAIEEGPVEINTSLMIKEFVKFEKLKEFFSKIEDRIWR</sequence>
<dbReference type="PANTHER" id="PTHR45947:SF3">
    <property type="entry name" value="SULFOQUINOVOSYL TRANSFERASE SQD2"/>
    <property type="match status" value="1"/>
</dbReference>
<feature type="domain" description="Glycosyltransferase subfamily 4-like N-terminal" evidence="2">
    <location>
        <begin position="14"/>
        <end position="178"/>
    </location>
</feature>
<dbReference type="Pfam" id="PF13439">
    <property type="entry name" value="Glyco_transf_4"/>
    <property type="match status" value="1"/>
</dbReference>
<dbReference type="AlphaFoldDB" id="A0A101ERJ7"/>
<gene>
    <name evidence="3" type="ORF">XD57_0308</name>
</gene>
<dbReference type="InterPro" id="IPR001296">
    <property type="entry name" value="Glyco_trans_1"/>
</dbReference>
<evidence type="ECO:0000313" key="4">
    <source>
        <dbReference type="Proteomes" id="UP000058636"/>
    </source>
</evidence>
<dbReference type="InterPro" id="IPR028098">
    <property type="entry name" value="Glyco_trans_4-like_N"/>
</dbReference>
<comment type="caution">
    <text evidence="3">The sequence shown here is derived from an EMBL/GenBank/DDBJ whole genome shotgun (WGS) entry which is preliminary data.</text>
</comment>
<evidence type="ECO:0000313" key="3">
    <source>
        <dbReference type="EMBL" id="KUK23587.1"/>
    </source>
</evidence>
<protein>
    <submittedName>
        <fullName evidence="3">1,2-diacylglycerol 3-glucosyltransferase</fullName>
    </submittedName>
</protein>
<dbReference type="Gene3D" id="3.40.50.2000">
    <property type="entry name" value="Glycogen Phosphorylase B"/>
    <property type="match status" value="2"/>
</dbReference>
<dbReference type="CDD" id="cd03817">
    <property type="entry name" value="GT4_UGDG-like"/>
    <property type="match status" value="1"/>
</dbReference>
<dbReference type="GO" id="GO:0016757">
    <property type="term" value="F:glycosyltransferase activity"/>
    <property type="evidence" value="ECO:0007669"/>
    <property type="project" value="InterPro"/>
</dbReference>
<accession>A0A101ERJ7</accession>
<evidence type="ECO:0000259" key="2">
    <source>
        <dbReference type="Pfam" id="PF13439"/>
    </source>
</evidence>
<dbReference type="PATRIC" id="fig|93930.3.peg.1091"/>
<dbReference type="EMBL" id="LGFG01000014">
    <property type="protein sequence ID" value="KUK23587.1"/>
    <property type="molecule type" value="Genomic_DNA"/>
</dbReference>
<proteinExistence type="predicted"/>